<dbReference type="EMBL" id="KN831768">
    <property type="protein sequence ID" value="KIM49657.1"/>
    <property type="molecule type" value="Genomic_DNA"/>
</dbReference>
<accession>A0A0C2Z952</accession>
<dbReference type="HOGENOM" id="CLU_123445_0_0_1"/>
<keyword evidence="2" id="KW-1185">Reference proteome</keyword>
<proteinExistence type="predicted"/>
<organism evidence="1 2">
    <name type="scientific">Hebeloma cylindrosporum</name>
    <dbReference type="NCBI Taxonomy" id="76867"/>
    <lineage>
        <taxon>Eukaryota</taxon>
        <taxon>Fungi</taxon>
        <taxon>Dikarya</taxon>
        <taxon>Basidiomycota</taxon>
        <taxon>Agaricomycotina</taxon>
        <taxon>Agaricomycetes</taxon>
        <taxon>Agaricomycetidae</taxon>
        <taxon>Agaricales</taxon>
        <taxon>Agaricineae</taxon>
        <taxon>Hymenogastraceae</taxon>
        <taxon>Hebeloma</taxon>
    </lineage>
</organism>
<dbReference type="AlphaFoldDB" id="A0A0C2Z952"/>
<evidence type="ECO:0000313" key="1">
    <source>
        <dbReference type="EMBL" id="KIM49657.1"/>
    </source>
</evidence>
<sequence length="150" mass="16627">MSPSLESQRQTTLIQATTIPPSFHLDILALLKQKSVNKTELDTIRGYLKAATLVSGLNSYKAMKEETPLRSLPRYLHQDSDGPESCVIPHVFDGNDFQRRGGDGLEYSSRCCGDGATILEEHSGDLDFKFADVDRLGKCFVGRHTVKAVR</sequence>
<protein>
    <submittedName>
        <fullName evidence="1">Uncharacterized protein</fullName>
    </submittedName>
</protein>
<name>A0A0C2Z952_HEBCY</name>
<dbReference type="Proteomes" id="UP000053424">
    <property type="component" value="Unassembled WGS sequence"/>
</dbReference>
<dbReference type="OrthoDB" id="2999621at2759"/>
<reference evidence="1 2" key="1">
    <citation type="submission" date="2014-04" db="EMBL/GenBank/DDBJ databases">
        <authorList>
            <consortium name="DOE Joint Genome Institute"/>
            <person name="Kuo A."/>
            <person name="Gay G."/>
            <person name="Dore J."/>
            <person name="Kohler A."/>
            <person name="Nagy L.G."/>
            <person name="Floudas D."/>
            <person name="Copeland A."/>
            <person name="Barry K.W."/>
            <person name="Cichocki N."/>
            <person name="Veneault-Fourrey C."/>
            <person name="LaButti K."/>
            <person name="Lindquist E.A."/>
            <person name="Lipzen A."/>
            <person name="Lundell T."/>
            <person name="Morin E."/>
            <person name="Murat C."/>
            <person name="Sun H."/>
            <person name="Tunlid A."/>
            <person name="Henrissat B."/>
            <person name="Grigoriev I.V."/>
            <person name="Hibbett D.S."/>
            <person name="Martin F."/>
            <person name="Nordberg H.P."/>
            <person name="Cantor M.N."/>
            <person name="Hua S.X."/>
        </authorList>
    </citation>
    <scope>NUCLEOTIDE SEQUENCE [LARGE SCALE GENOMIC DNA]</scope>
    <source>
        <strain evidence="2">h7</strain>
    </source>
</reference>
<reference evidence="2" key="2">
    <citation type="submission" date="2015-01" db="EMBL/GenBank/DDBJ databases">
        <title>Evolutionary Origins and Diversification of the Mycorrhizal Mutualists.</title>
        <authorList>
            <consortium name="DOE Joint Genome Institute"/>
            <consortium name="Mycorrhizal Genomics Consortium"/>
            <person name="Kohler A."/>
            <person name="Kuo A."/>
            <person name="Nagy L.G."/>
            <person name="Floudas D."/>
            <person name="Copeland A."/>
            <person name="Barry K.W."/>
            <person name="Cichocki N."/>
            <person name="Veneault-Fourrey C."/>
            <person name="LaButti K."/>
            <person name="Lindquist E.A."/>
            <person name="Lipzen A."/>
            <person name="Lundell T."/>
            <person name="Morin E."/>
            <person name="Murat C."/>
            <person name="Riley R."/>
            <person name="Ohm R."/>
            <person name="Sun H."/>
            <person name="Tunlid A."/>
            <person name="Henrissat B."/>
            <person name="Grigoriev I.V."/>
            <person name="Hibbett D.S."/>
            <person name="Martin F."/>
        </authorList>
    </citation>
    <scope>NUCLEOTIDE SEQUENCE [LARGE SCALE GENOMIC DNA]</scope>
    <source>
        <strain evidence="2">h7</strain>
    </source>
</reference>
<gene>
    <name evidence="1" type="ORF">M413DRAFT_438826</name>
</gene>
<evidence type="ECO:0000313" key="2">
    <source>
        <dbReference type="Proteomes" id="UP000053424"/>
    </source>
</evidence>